<dbReference type="OrthoDB" id="9815647at2"/>
<sequence length="803" mass="89639">MRTVLETTLNRRSFLRMTLEGFAAAGLAASPVARAVTAAVEDPELCFWTACVINCGNRCPLRVFTKNGRVIRIETDNTIKDGCKPRQIRACLKGRAMRERLYSPDRLKYPMKRVGERGEGKFERITWEEAYKTVAEKLKYTVETYGNESLYWQYCSGQQSLVNSRRAWQRLMNLMGGYLRYYGSYSSAQISAAFPMTYGKKAASGIEEIARAKLYVAFGNNPSVTRGSGGSKGYQFRCALEKGGARTIVIDPCYSDTVTGKIDQWIPIRPGTDAALVEAIAYELIRNNWVDQAFLDKYCVGYDEKTLPKSAPAKSDYKSYILGEADGEPKTPERASRITGIPVETIVELAREIGTTKPLFVAQGLGPQRQANGEQTARAIAMLPILTGNVGLPGTSTGMEEDGTNWEPVYLPTGDNKVKTAIPCFLWTEAIQRGQTMDAVHDGLRGKDVLGHDIKMIVNSGGNVLINQHADSNGTDEILRDTTKCEFIVVCDNMMTPSARYADILLPDTLGPETYDIVGNGDSMGDLACMYPMHKAVDPQWEQRPSWEICRGIARELGLEDAYTEGRDQMGWIRWCYEETRRENPELPPFDDFWAQGPKQLFNVKWEPVMFSDFRKDPAKHPLETPSGKIEIYSERLADLAKTWVLPEGDVISALPKFVRTWEMPGDPLAAKYPLQCVGIHMHGRTHSTFHNLPWLREAHPDRVTLNELDAKARGIAEGDLVEVSNDRGVVEIRAHVTKRIMPGVCTIAQGAWYRPVEKNGRRVDVGGNINTLTSRRPSPLAKGNAQHTVLVEVRKIDSTENA</sequence>
<dbReference type="GO" id="GO:0051539">
    <property type="term" value="F:4 iron, 4 sulfur cluster binding"/>
    <property type="evidence" value="ECO:0007669"/>
    <property type="project" value="InterPro"/>
</dbReference>
<dbReference type="PANTHER" id="PTHR43742:SF3">
    <property type="entry name" value="DIMETHYL SULFOXIDE REDUCTASE DMSA"/>
    <property type="match status" value="1"/>
</dbReference>
<dbReference type="GO" id="GO:0009389">
    <property type="term" value="F:dimethyl sulfoxide reductase activity"/>
    <property type="evidence" value="ECO:0007669"/>
    <property type="project" value="InterPro"/>
</dbReference>
<reference evidence="10 11" key="1">
    <citation type="journal article" date="2018" name="Int. J. Syst. Evol. Microbiol.">
        <title>Mesosutterella multiformis gen. nov., sp. nov., a member of the family Sutterellaceae and Sutterella megalosphaeroides sp. nov., isolated from human faeces.</title>
        <authorList>
            <person name="Sakamoto M."/>
            <person name="Ikeyama N."/>
            <person name="Kunihiro T."/>
            <person name="Iino T."/>
            <person name="Yuki M."/>
            <person name="Ohkuma M."/>
        </authorList>
    </citation>
    <scope>NUCLEOTIDE SEQUENCE [LARGE SCALE GENOMIC DNA]</scope>
    <source>
        <strain evidence="10 11">6FBBBH3</strain>
    </source>
</reference>
<dbReference type="PROSITE" id="PS00932">
    <property type="entry name" value="MOLYBDOPTERIN_PROK_3"/>
    <property type="match status" value="1"/>
</dbReference>
<evidence type="ECO:0000256" key="6">
    <source>
        <dbReference type="ARBA" id="ARBA00023002"/>
    </source>
</evidence>
<evidence type="ECO:0000256" key="4">
    <source>
        <dbReference type="ARBA" id="ARBA00022723"/>
    </source>
</evidence>
<keyword evidence="6" id="KW-0560">Oxidoreductase</keyword>
<dbReference type="InterPro" id="IPR006655">
    <property type="entry name" value="Mopterin_OxRdtase_prok_CS"/>
</dbReference>
<keyword evidence="11" id="KW-1185">Reference proteome</keyword>
<keyword evidence="5" id="KW-0732">Signal</keyword>
<evidence type="ECO:0000256" key="7">
    <source>
        <dbReference type="ARBA" id="ARBA00023004"/>
    </source>
</evidence>
<dbReference type="Proteomes" id="UP000271003">
    <property type="component" value="Chromosome"/>
</dbReference>
<dbReference type="CDD" id="cd02770">
    <property type="entry name" value="MopB_DmsA-EC"/>
    <property type="match status" value="1"/>
</dbReference>
<evidence type="ECO:0000256" key="5">
    <source>
        <dbReference type="ARBA" id="ARBA00022729"/>
    </source>
</evidence>
<evidence type="ECO:0000259" key="9">
    <source>
        <dbReference type="PROSITE" id="PS51669"/>
    </source>
</evidence>
<evidence type="ECO:0000256" key="1">
    <source>
        <dbReference type="ARBA" id="ARBA00001942"/>
    </source>
</evidence>
<comment type="cofactor">
    <cofactor evidence="1">
        <name>Mo-bis(molybdopterin guanine dinucleotide)</name>
        <dbReference type="ChEBI" id="CHEBI:60539"/>
    </cofactor>
</comment>
<dbReference type="GO" id="GO:0030151">
    <property type="term" value="F:molybdenum ion binding"/>
    <property type="evidence" value="ECO:0007669"/>
    <property type="project" value="InterPro"/>
</dbReference>
<evidence type="ECO:0000313" key="11">
    <source>
        <dbReference type="Proteomes" id="UP000271003"/>
    </source>
</evidence>
<dbReference type="KEGG" id="sutt:SUTMEG_08340"/>
<dbReference type="PROSITE" id="PS51318">
    <property type="entry name" value="TAT"/>
    <property type="match status" value="1"/>
</dbReference>
<evidence type="ECO:0000256" key="2">
    <source>
        <dbReference type="ARBA" id="ARBA00010312"/>
    </source>
</evidence>
<dbReference type="GO" id="GO:0030288">
    <property type="term" value="C:outer membrane-bounded periplasmic space"/>
    <property type="evidence" value="ECO:0007669"/>
    <property type="project" value="TreeGrafter"/>
</dbReference>
<dbReference type="SUPFAM" id="SSF50692">
    <property type="entry name" value="ADC-like"/>
    <property type="match status" value="1"/>
</dbReference>
<dbReference type="SUPFAM" id="SSF53706">
    <property type="entry name" value="Formate dehydrogenase/DMSO reductase, domains 1-3"/>
    <property type="match status" value="1"/>
</dbReference>
<protein>
    <submittedName>
        <fullName evidence="10">Dimethyl sulfoxide reductase subunit A</fullName>
    </submittedName>
</protein>
<dbReference type="Gene3D" id="3.40.50.740">
    <property type="match status" value="1"/>
</dbReference>
<evidence type="ECO:0000256" key="3">
    <source>
        <dbReference type="ARBA" id="ARBA00022505"/>
    </source>
</evidence>
<dbReference type="RefSeq" id="WP_120176604.1">
    <property type="nucleotide sequence ID" value="NZ_AP018786.1"/>
</dbReference>
<keyword evidence="8" id="KW-0411">Iron-sulfur</keyword>
<dbReference type="CDD" id="cd02794">
    <property type="entry name" value="MopB_CT_DmsA-EC"/>
    <property type="match status" value="1"/>
</dbReference>
<feature type="domain" description="4Fe-4S Mo/W bis-MGD-type" evidence="9">
    <location>
        <begin position="44"/>
        <end position="105"/>
    </location>
</feature>
<dbReference type="InterPro" id="IPR006656">
    <property type="entry name" value="Mopterin_OxRdtase"/>
</dbReference>
<keyword evidence="4" id="KW-0479">Metal-binding</keyword>
<dbReference type="EMBL" id="AP018786">
    <property type="protein sequence ID" value="BBF22943.1"/>
    <property type="molecule type" value="Genomic_DNA"/>
</dbReference>
<dbReference type="SMART" id="SM00926">
    <property type="entry name" value="Molybdop_Fe4S4"/>
    <property type="match status" value="1"/>
</dbReference>
<proteinExistence type="inferred from homology"/>
<name>A0A2Z6I903_9BURK</name>
<dbReference type="NCBIfam" id="TIGR02166">
    <property type="entry name" value="dmsA_ynfE"/>
    <property type="match status" value="1"/>
</dbReference>
<dbReference type="Gene3D" id="3.40.228.10">
    <property type="entry name" value="Dimethylsulfoxide Reductase, domain 2"/>
    <property type="match status" value="1"/>
</dbReference>
<dbReference type="PROSITE" id="PS51669">
    <property type="entry name" value="4FE4S_MOW_BIS_MGD"/>
    <property type="match status" value="1"/>
</dbReference>
<dbReference type="InterPro" id="IPR006311">
    <property type="entry name" value="TAT_signal"/>
</dbReference>
<comment type="similarity">
    <text evidence="2">Belongs to the prokaryotic molybdopterin-containing oxidoreductase family.</text>
</comment>
<accession>A0A2Z6I903</accession>
<dbReference type="Gene3D" id="3.40.50.12440">
    <property type="match status" value="1"/>
</dbReference>
<dbReference type="FunFam" id="3.40.228.10:FF:000004">
    <property type="entry name" value="Dimethyl sulfoxide reductase subunit A"/>
    <property type="match status" value="1"/>
</dbReference>
<dbReference type="InterPro" id="IPR006657">
    <property type="entry name" value="MoPterin_dinucl-bd_dom"/>
</dbReference>
<dbReference type="Gene3D" id="2.40.40.20">
    <property type="match status" value="1"/>
</dbReference>
<evidence type="ECO:0000313" key="10">
    <source>
        <dbReference type="EMBL" id="BBF22943.1"/>
    </source>
</evidence>
<dbReference type="InterPro" id="IPR006963">
    <property type="entry name" value="Mopterin_OxRdtase_4Fe-4S_dom"/>
</dbReference>
<evidence type="ECO:0000256" key="8">
    <source>
        <dbReference type="ARBA" id="ARBA00023014"/>
    </source>
</evidence>
<dbReference type="InterPro" id="IPR011888">
    <property type="entry name" value="Anaer_DMSO_reductase"/>
</dbReference>
<gene>
    <name evidence="10" type="ORF">SUTMEG_08340</name>
</gene>
<dbReference type="InterPro" id="IPR009010">
    <property type="entry name" value="Asp_de-COase-like_dom_sf"/>
</dbReference>
<dbReference type="GO" id="GO:0009061">
    <property type="term" value="P:anaerobic respiration"/>
    <property type="evidence" value="ECO:0007669"/>
    <property type="project" value="TreeGrafter"/>
</dbReference>
<dbReference type="GO" id="GO:0009055">
    <property type="term" value="F:electron transfer activity"/>
    <property type="evidence" value="ECO:0007669"/>
    <property type="project" value="TreeGrafter"/>
</dbReference>
<dbReference type="PANTHER" id="PTHR43742">
    <property type="entry name" value="TRIMETHYLAMINE-N-OXIDE REDUCTASE"/>
    <property type="match status" value="1"/>
</dbReference>
<organism evidence="10 11">
    <name type="scientific">Sutterella megalosphaeroides</name>
    <dbReference type="NCBI Taxonomy" id="2494234"/>
    <lineage>
        <taxon>Bacteria</taxon>
        <taxon>Pseudomonadati</taxon>
        <taxon>Pseudomonadota</taxon>
        <taxon>Betaproteobacteria</taxon>
        <taxon>Burkholderiales</taxon>
        <taxon>Sutterellaceae</taxon>
        <taxon>Sutterella</taxon>
    </lineage>
</organism>
<dbReference type="GO" id="GO:0043546">
    <property type="term" value="F:molybdopterin cofactor binding"/>
    <property type="evidence" value="ECO:0007669"/>
    <property type="project" value="InterPro"/>
</dbReference>
<dbReference type="Pfam" id="PF04879">
    <property type="entry name" value="Molybdop_Fe4S4"/>
    <property type="match status" value="1"/>
</dbReference>
<keyword evidence="7" id="KW-0408">Iron</keyword>
<dbReference type="AlphaFoldDB" id="A0A2Z6I903"/>
<keyword evidence="3" id="KW-0500">Molybdenum</keyword>
<dbReference type="InterPro" id="IPR050612">
    <property type="entry name" value="Prok_Mopterin_Oxidored"/>
</dbReference>
<dbReference type="Pfam" id="PF01568">
    <property type="entry name" value="Molydop_binding"/>
    <property type="match status" value="1"/>
</dbReference>
<dbReference type="Pfam" id="PF00384">
    <property type="entry name" value="Molybdopterin"/>
    <property type="match status" value="1"/>
</dbReference>